<dbReference type="Pfam" id="PF04738">
    <property type="entry name" value="Lant_dehydr_N"/>
    <property type="match status" value="1"/>
</dbReference>
<dbReference type="EMBL" id="CP014504">
    <property type="protein sequence ID" value="AMP98371.1"/>
    <property type="molecule type" value="Genomic_DNA"/>
</dbReference>
<feature type="domain" description="Lantibiotic dehydratase N-terminal" evidence="1">
    <location>
        <begin position="34"/>
        <end position="672"/>
    </location>
</feature>
<evidence type="ECO:0000313" key="4">
    <source>
        <dbReference type="Proteomes" id="UP000071561"/>
    </source>
</evidence>
<sequence>MPKYNFYNKLVLRTSLLPYTDIQAALLNSSYLENNIFLEALFISAPELFELYLADPENEQIKLTISKYFLRASFRTTPFGLYAGMNVIDWSAGEKKTIGLHGFKRVTKLDISCLDAICRSIMGNEMMKSVVKLYPNSSIYKVNNSYRYIEPHSLSQFQLSSFDYSSISKTILNFCRDGKTFPQIVDYLTASYPGEENAIKDFLQEMISAGILVYALIPQLIGTDPLEQIIVALEQTGTLHHSEEINSYVNDLKAITGLLSEIDIQRVQNRSNYLKLKQHIESVFGIKVPLHKLVNVSMFPAYTGGLDKSFQHPLIEGLEVLKILNHRPNKNPMLQEFIAKFADRYETQQKPLLEILDQENGIGYSDISISGEIMNGLMKSIKPLAKDKTEQAWDAMSSYLLNKVIESQRNREEEIRLEKSELLKLVNVEGDGFIQENLFVLFRVADERIFLESAGLHGAINTITRFATIDDNIKEVAMAFSPPFDEQDQPIYAEISHYPDPIMGNVLIRPRLTRYQISIVYNSAIPAEDQIPVNDLLISLRGEVLVLHSKRLKREIIPILSSAHNFHHSRNLPVYKFLCDLQLQQDKNSLLFQWPAALKGLVFFPRVVCRSSVLSLASWNFKDQDLALFIQDIKEFQHTPFMKKWGVPRKFIVSDGDNELFADLNEESSRKVILQLLSKKSAVLIKELFLPVRDTVVSGENGNTNQFTAFLKGKGNSIYTGEKTIANIPKVREFYPLSEWIYFKIYCGGTISDEILVGTIDKLTNRLLKDKLIDKWFFIRYTDPGYHIRVRLAVKNKNDIPRITAQLNRCLEILISRKKAWKIQFDTYKPEIERYHTYGMDISETAFFLSSRYTLKLLAYLNRSIGSEQQVLFLSMVSVDHILSAFNFETKEKLRLVGQFKKSMESGYKIDTDFWKKIDVQFKANKSGIAELMVLQPANGSEINKLLSNWKVELAELYKTAKATGPDLESYIFSLAHMQVNRLFKEHQKINELITYQLLSKYYSLVLYSKNQAVISP</sequence>
<evidence type="ECO:0000259" key="2">
    <source>
        <dbReference type="Pfam" id="PF14028"/>
    </source>
</evidence>
<proteinExistence type="predicted"/>
<reference evidence="3 4" key="1">
    <citation type="submission" date="2016-03" db="EMBL/GenBank/DDBJ databases">
        <title>Complete genome sequence of Pedobacter cryoconitis PAMC 27485.</title>
        <authorList>
            <person name="Lee J."/>
            <person name="Kim O.-S."/>
        </authorList>
    </citation>
    <scope>NUCLEOTIDE SEQUENCE [LARGE SCALE GENOMIC DNA]</scope>
    <source>
        <strain evidence="3 4">PAMC 27485</strain>
    </source>
</reference>
<dbReference type="OrthoDB" id="1273722at2"/>
<dbReference type="InterPro" id="IPR006827">
    <property type="entry name" value="Lant_deHydtase_N"/>
</dbReference>
<keyword evidence="4" id="KW-1185">Reference proteome</keyword>
<dbReference type="InterPro" id="IPR023809">
    <property type="entry name" value="Thiopep_bacteriocin_synth_dom"/>
</dbReference>
<dbReference type="Proteomes" id="UP000071561">
    <property type="component" value="Chromosome"/>
</dbReference>
<organism evidence="3 4">
    <name type="scientific">Pedobacter cryoconitis</name>
    <dbReference type="NCBI Taxonomy" id="188932"/>
    <lineage>
        <taxon>Bacteria</taxon>
        <taxon>Pseudomonadati</taxon>
        <taxon>Bacteroidota</taxon>
        <taxon>Sphingobacteriia</taxon>
        <taxon>Sphingobacteriales</taxon>
        <taxon>Sphingobacteriaceae</taxon>
        <taxon>Pedobacter</taxon>
    </lineage>
</organism>
<evidence type="ECO:0000313" key="3">
    <source>
        <dbReference type="EMBL" id="AMP98371.1"/>
    </source>
</evidence>
<dbReference type="AlphaFoldDB" id="A0A127VB24"/>
<name>A0A127VB24_9SPHI</name>
<accession>A0A127VB24</accession>
<feature type="domain" description="Thiopeptide-type bacteriocin biosynthesis" evidence="2">
    <location>
        <begin position="740"/>
        <end position="1003"/>
    </location>
</feature>
<gene>
    <name evidence="3" type="ORF">AY601_1454</name>
</gene>
<protein>
    <recommendedName>
        <fullName evidence="5">Thiopeptide-type bacteriocin biosynthesis protein</fullName>
    </recommendedName>
</protein>
<dbReference type="NCBIfam" id="TIGR03891">
    <property type="entry name" value="thiopep_ocin"/>
    <property type="match status" value="1"/>
</dbReference>
<evidence type="ECO:0008006" key="5">
    <source>
        <dbReference type="Google" id="ProtNLM"/>
    </source>
</evidence>
<dbReference type="RefSeq" id="WP_068398523.1">
    <property type="nucleotide sequence ID" value="NZ_CP014504.1"/>
</dbReference>
<evidence type="ECO:0000259" key="1">
    <source>
        <dbReference type="Pfam" id="PF04738"/>
    </source>
</evidence>
<dbReference type="Pfam" id="PF14028">
    <property type="entry name" value="Lant_dehydr_C"/>
    <property type="match status" value="1"/>
</dbReference>
<dbReference type="KEGG" id="pcm:AY601_1454"/>
<dbReference type="PATRIC" id="fig|188932.3.peg.1512"/>